<dbReference type="GO" id="GO:0071949">
    <property type="term" value="F:FAD binding"/>
    <property type="evidence" value="ECO:0007669"/>
    <property type="project" value="InterPro"/>
</dbReference>
<dbReference type="InterPro" id="IPR036188">
    <property type="entry name" value="FAD/NAD-bd_sf"/>
</dbReference>
<evidence type="ECO:0000256" key="2">
    <source>
        <dbReference type="ARBA" id="ARBA00022630"/>
    </source>
</evidence>
<protein>
    <recommendedName>
        <fullName evidence="6">FAD-binding domain-containing protein</fullName>
    </recommendedName>
</protein>
<keyword evidence="5" id="KW-0503">Monooxygenase</keyword>
<dbReference type="PRINTS" id="PR00420">
    <property type="entry name" value="RNGMNOXGNASE"/>
</dbReference>
<dbReference type="SUPFAM" id="SSF51905">
    <property type="entry name" value="FAD/NAD(P)-binding domain"/>
    <property type="match status" value="1"/>
</dbReference>
<evidence type="ECO:0000256" key="1">
    <source>
        <dbReference type="ARBA" id="ARBA00007992"/>
    </source>
</evidence>
<accession>A0A9N9XYU2</accession>
<dbReference type="Gene3D" id="3.50.50.60">
    <property type="entry name" value="FAD/NAD(P)-binding domain"/>
    <property type="match status" value="1"/>
</dbReference>
<dbReference type="InterPro" id="IPR002938">
    <property type="entry name" value="FAD-bd"/>
</dbReference>
<keyword evidence="4" id="KW-0560">Oxidoreductase</keyword>
<proteinExistence type="inferred from homology"/>
<evidence type="ECO:0000313" key="7">
    <source>
        <dbReference type="EMBL" id="CAG9981747.1"/>
    </source>
</evidence>
<gene>
    <name evidence="7" type="ORF">CBYS24578_00017371</name>
</gene>
<dbReference type="Pfam" id="PF01494">
    <property type="entry name" value="FAD_binding_3"/>
    <property type="match status" value="1"/>
</dbReference>
<name>A0A9N9XYU2_9HYPO</name>
<sequence>MSLKVGIIGAGIGGLCAAIALRRTGAHVEIYEKSHFQNEVGAAITITPNGMRALDRWGFDTKDAGAVEAKQLRMCDDQTLRDRFVESFRNVEKDYGARFMFFHRVDLHTALRKMAVSENGQSGVPVAIRNGKSVTSVDCYAGRFTLEDGEEVEKDLIVIADGVRTRFISNITGQDQPLEHVGFSFYRCLIPVNEINKDAELKAVWDRQDPGFWVPFDLATGFFLVSYPCRDKSMMNIALKHKTRDKDQDATSWNTETSLADIVDLVKGRNPLLERLLQKTSSMSVHKVERRDVLDQYTKGRAVIIGDAAHPIQPTHAQGAVMAIEEATALEVLFSGVTAASQVPKRMSMYNALMKKRLNTAHLLSDATPGVLDDKYREQAKALWEGDIYPHTAMNFSKPIRDFFYLYDVHTEAKAFLAEHAI</sequence>
<keyword evidence="2" id="KW-0285">Flavoprotein</keyword>
<evidence type="ECO:0000256" key="4">
    <source>
        <dbReference type="ARBA" id="ARBA00023002"/>
    </source>
</evidence>
<evidence type="ECO:0000313" key="8">
    <source>
        <dbReference type="Proteomes" id="UP000754883"/>
    </source>
</evidence>
<dbReference type="InterPro" id="IPR050493">
    <property type="entry name" value="FAD-dep_Monooxygenase_BioMet"/>
</dbReference>
<dbReference type="GO" id="GO:0004497">
    <property type="term" value="F:monooxygenase activity"/>
    <property type="evidence" value="ECO:0007669"/>
    <property type="project" value="UniProtKB-KW"/>
</dbReference>
<comment type="similarity">
    <text evidence="1">Belongs to the paxM FAD-dependent monooxygenase family.</text>
</comment>
<keyword evidence="3" id="KW-0274">FAD</keyword>
<dbReference type="PANTHER" id="PTHR13789">
    <property type="entry name" value="MONOOXYGENASE"/>
    <property type="match status" value="1"/>
</dbReference>
<comment type="caution">
    <text evidence="7">The sequence shown here is derived from an EMBL/GenBank/DDBJ whole genome shotgun (WGS) entry which is preliminary data.</text>
</comment>
<evidence type="ECO:0000256" key="3">
    <source>
        <dbReference type="ARBA" id="ARBA00022827"/>
    </source>
</evidence>
<organism evidence="7 8">
    <name type="scientific">Clonostachys byssicola</name>
    <dbReference type="NCBI Taxonomy" id="160290"/>
    <lineage>
        <taxon>Eukaryota</taxon>
        <taxon>Fungi</taxon>
        <taxon>Dikarya</taxon>
        <taxon>Ascomycota</taxon>
        <taxon>Pezizomycotina</taxon>
        <taxon>Sordariomycetes</taxon>
        <taxon>Hypocreomycetidae</taxon>
        <taxon>Hypocreales</taxon>
        <taxon>Bionectriaceae</taxon>
        <taxon>Clonostachys</taxon>
    </lineage>
</organism>
<feature type="domain" description="FAD-binding" evidence="6">
    <location>
        <begin position="4"/>
        <end position="351"/>
    </location>
</feature>
<evidence type="ECO:0000256" key="5">
    <source>
        <dbReference type="ARBA" id="ARBA00023033"/>
    </source>
</evidence>
<reference evidence="8" key="1">
    <citation type="submission" date="2019-06" db="EMBL/GenBank/DDBJ databases">
        <authorList>
            <person name="Broberg M."/>
        </authorList>
    </citation>
    <scope>NUCLEOTIDE SEQUENCE [LARGE SCALE GENOMIC DNA]</scope>
</reference>
<dbReference type="SUPFAM" id="SSF54373">
    <property type="entry name" value="FAD-linked reductases, C-terminal domain"/>
    <property type="match status" value="1"/>
</dbReference>
<dbReference type="AlphaFoldDB" id="A0A9N9XYU2"/>
<dbReference type="PANTHER" id="PTHR13789:SF215">
    <property type="entry name" value="FAD-BINDING DOMAIN-CONTAINING PROTEIN-RELATED"/>
    <property type="match status" value="1"/>
</dbReference>
<keyword evidence="8" id="KW-1185">Reference proteome</keyword>
<dbReference type="OrthoDB" id="9993796at2759"/>
<reference evidence="7 8" key="2">
    <citation type="submission" date="2021-10" db="EMBL/GenBank/DDBJ databases">
        <authorList>
            <person name="Piombo E."/>
        </authorList>
    </citation>
    <scope>NUCLEOTIDE SEQUENCE [LARGE SCALE GENOMIC DNA]</scope>
</reference>
<dbReference type="EMBL" id="CABFNO020001327">
    <property type="protein sequence ID" value="CAG9981747.1"/>
    <property type="molecule type" value="Genomic_DNA"/>
</dbReference>
<evidence type="ECO:0000259" key="6">
    <source>
        <dbReference type="Pfam" id="PF01494"/>
    </source>
</evidence>
<dbReference type="Proteomes" id="UP000754883">
    <property type="component" value="Unassembled WGS sequence"/>
</dbReference>